<gene>
    <name evidence="2" type="primary">epsJ_1</name>
    <name evidence="2" type="ORF">Mal33_53440</name>
</gene>
<evidence type="ECO:0000313" key="3">
    <source>
        <dbReference type="Proteomes" id="UP000316770"/>
    </source>
</evidence>
<accession>A0A518J1V3</accession>
<evidence type="ECO:0000259" key="1">
    <source>
        <dbReference type="Pfam" id="PF00535"/>
    </source>
</evidence>
<evidence type="ECO:0000313" key="2">
    <source>
        <dbReference type="EMBL" id="QDV59316.1"/>
    </source>
</evidence>
<dbReference type="Proteomes" id="UP000316770">
    <property type="component" value="Chromosome"/>
</dbReference>
<dbReference type="InterPro" id="IPR029044">
    <property type="entry name" value="Nucleotide-diphossugar_trans"/>
</dbReference>
<proteinExistence type="predicted"/>
<dbReference type="Pfam" id="PF00535">
    <property type="entry name" value="Glycos_transf_2"/>
    <property type="match status" value="1"/>
</dbReference>
<keyword evidence="3" id="KW-1185">Reference proteome</keyword>
<dbReference type="EC" id="2.4.-.-" evidence="2"/>
<dbReference type="PANTHER" id="PTHR22916">
    <property type="entry name" value="GLYCOSYLTRANSFERASE"/>
    <property type="match status" value="1"/>
</dbReference>
<protein>
    <submittedName>
        <fullName evidence="2">Putative glycosyltransferase EpsJ</fullName>
        <ecNumber evidence="2">2.4.-.-</ecNumber>
    </submittedName>
</protein>
<dbReference type="Gene3D" id="3.90.550.10">
    <property type="entry name" value="Spore Coat Polysaccharide Biosynthesis Protein SpsA, Chain A"/>
    <property type="match status" value="1"/>
</dbReference>
<feature type="domain" description="Glycosyltransferase 2-like" evidence="1">
    <location>
        <begin position="6"/>
        <end position="115"/>
    </location>
</feature>
<sequence length="290" mass="33092">MTPTVSVLMTTYNREKYVSFAIESVLGSTCNDFELLIVDDCSTDGTVEIARRYEQKDSRIRVVVNEKNLGDYPNRNRAASLARGYYLKYVDADDYIYPTGLQTLIDMMSRYPEAGYGLCSLLQLRNAPFPLCLSPTEAYRQHFFCSPIFHKAPLSSIIKKSAWDAVGGFSKEKMVSDADMWHRLSMQFDVVLMPLGIVWYRQHDDQEVSDLLRAPVHYAMRYDAVVQRALSSENAPLTVEEKQDICNRFRRMSVRQMIKNLVRGRLKEASLYASNALAFGRICTEVAGRA</sequence>
<dbReference type="GO" id="GO:0016758">
    <property type="term" value="F:hexosyltransferase activity"/>
    <property type="evidence" value="ECO:0007669"/>
    <property type="project" value="UniProtKB-ARBA"/>
</dbReference>
<dbReference type="EMBL" id="CP036318">
    <property type="protein sequence ID" value="QDV59316.1"/>
    <property type="molecule type" value="Genomic_DNA"/>
</dbReference>
<reference evidence="2 3" key="1">
    <citation type="submission" date="2019-02" db="EMBL/GenBank/DDBJ databases">
        <title>Deep-cultivation of Planctomycetes and their phenomic and genomic characterization uncovers novel biology.</title>
        <authorList>
            <person name="Wiegand S."/>
            <person name="Jogler M."/>
            <person name="Boedeker C."/>
            <person name="Pinto D."/>
            <person name="Vollmers J."/>
            <person name="Rivas-Marin E."/>
            <person name="Kohn T."/>
            <person name="Peeters S.H."/>
            <person name="Heuer A."/>
            <person name="Rast P."/>
            <person name="Oberbeckmann S."/>
            <person name="Bunk B."/>
            <person name="Jeske O."/>
            <person name="Meyerdierks A."/>
            <person name="Storesund J.E."/>
            <person name="Kallscheuer N."/>
            <person name="Luecker S."/>
            <person name="Lage O.M."/>
            <person name="Pohl T."/>
            <person name="Merkel B.J."/>
            <person name="Hornburger P."/>
            <person name="Mueller R.-W."/>
            <person name="Bruemmer F."/>
            <person name="Labrenz M."/>
            <person name="Spormann A.M."/>
            <person name="Op den Camp H."/>
            <person name="Overmann J."/>
            <person name="Amann R."/>
            <person name="Jetten M.S.M."/>
            <person name="Mascher T."/>
            <person name="Medema M.H."/>
            <person name="Devos D.P."/>
            <person name="Kaster A.-K."/>
            <person name="Ovreas L."/>
            <person name="Rohde M."/>
            <person name="Galperin M.Y."/>
            <person name="Jogler C."/>
        </authorList>
    </citation>
    <scope>NUCLEOTIDE SEQUENCE [LARGE SCALE GENOMIC DNA]</scope>
    <source>
        <strain evidence="2 3">Mal33</strain>
    </source>
</reference>
<dbReference type="CDD" id="cd00761">
    <property type="entry name" value="Glyco_tranf_GTA_type"/>
    <property type="match status" value="1"/>
</dbReference>
<keyword evidence="2" id="KW-0328">Glycosyltransferase</keyword>
<organism evidence="2 3">
    <name type="scientific">Rosistilla oblonga</name>
    <dbReference type="NCBI Taxonomy" id="2527990"/>
    <lineage>
        <taxon>Bacteria</taxon>
        <taxon>Pseudomonadati</taxon>
        <taxon>Planctomycetota</taxon>
        <taxon>Planctomycetia</taxon>
        <taxon>Pirellulales</taxon>
        <taxon>Pirellulaceae</taxon>
        <taxon>Rosistilla</taxon>
    </lineage>
</organism>
<dbReference type="AlphaFoldDB" id="A0A518J1V3"/>
<keyword evidence="2" id="KW-0808">Transferase</keyword>
<name>A0A518J1V3_9BACT</name>
<dbReference type="InterPro" id="IPR001173">
    <property type="entry name" value="Glyco_trans_2-like"/>
</dbReference>
<dbReference type="SUPFAM" id="SSF53448">
    <property type="entry name" value="Nucleotide-diphospho-sugar transferases"/>
    <property type="match status" value="1"/>
</dbReference>
<dbReference type="PANTHER" id="PTHR22916:SF3">
    <property type="entry name" value="UDP-GLCNAC:BETAGAL BETA-1,3-N-ACETYLGLUCOSAMINYLTRANSFERASE-LIKE PROTEIN 1"/>
    <property type="match status" value="1"/>
</dbReference>